<organism evidence="1">
    <name type="scientific">bioreactor metagenome</name>
    <dbReference type="NCBI Taxonomy" id="1076179"/>
    <lineage>
        <taxon>unclassified sequences</taxon>
        <taxon>metagenomes</taxon>
        <taxon>ecological metagenomes</taxon>
    </lineage>
</organism>
<dbReference type="EMBL" id="VSSQ01060377">
    <property type="protein sequence ID" value="MPN13820.1"/>
    <property type="molecule type" value="Genomic_DNA"/>
</dbReference>
<reference evidence="1" key="1">
    <citation type="submission" date="2019-08" db="EMBL/GenBank/DDBJ databases">
        <authorList>
            <person name="Kucharzyk K."/>
            <person name="Murdoch R.W."/>
            <person name="Higgins S."/>
            <person name="Loffler F."/>
        </authorList>
    </citation>
    <scope>NUCLEOTIDE SEQUENCE</scope>
</reference>
<evidence type="ECO:0000313" key="1">
    <source>
        <dbReference type="EMBL" id="MPN13820.1"/>
    </source>
</evidence>
<comment type="caution">
    <text evidence="1">The sequence shown here is derived from an EMBL/GenBank/DDBJ whole genome shotgun (WGS) entry which is preliminary data.</text>
</comment>
<protein>
    <submittedName>
        <fullName evidence="1">Uncharacterized protein</fullName>
    </submittedName>
</protein>
<name>A0A645FIP0_9ZZZZ</name>
<accession>A0A645FIP0</accession>
<gene>
    <name evidence="1" type="ORF">SDC9_161146</name>
</gene>
<proteinExistence type="predicted"/>
<sequence length="65" mass="7225">MEQAHGSGDDEKNQDHQPYGLIPEVRFAVRVIVGMSHMGFSSFEVSRCRSGVFYLVHTCLAKVGL</sequence>
<dbReference type="AlphaFoldDB" id="A0A645FIP0"/>